<dbReference type="PROSITE" id="PS51900">
    <property type="entry name" value="CB"/>
    <property type="match status" value="1"/>
</dbReference>
<dbReference type="Pfam" id="PF00589">
    <property type="entry name" value="Phage_integrase"/>
    <property type="match status" value="1"/>
</dbReference>
<keyword evidence="8" id="KW-1185">Reference proteome</keyword>
<feature type="domain" description="Tyr recombinase" evidence="5">
    <location>
        <begin position="187"/>
        <end position="379"/>
    </location>
</feature>
<dbReference type="Pfam" id="PF26003">
    <property type="entry name" value="Integrase_N_phage"/>
    <property type="match status" value="1"/>
</dbReference>
<evidence type="ECO:0000256" key="3">
    <source>
        <dbReference type="ARBA" id="ARBA00023172"/>
    </source>
</evidence>
<dbReference type="Gene3D" id="1.10.443.10">
    <property type="entry name" value="Intergrase catalytic core"/>
    <property type="match status" value="1"/>
</dbReference>
<evidence type="ECO:0000259" key="5">
    <source>
        <dbReference type="PROSITE" id="PS51898"/>
    </source>
</evidence>
<comment type="caution">
    <text evidence="7">The sequence shown here is derived from an EMBL/GenBank/DDBJ whole genome shotgun (WGS) entry which is preliminary data.</text>
</comment>
<proteinExistence type="inferred from homology"/>
<reference evidence="8" key="1">
    <citation type="journal article" date="2019" name="Int. J. Syst. Evol. Microbiol.">
        <title>The Global Catalogue of Microorganisms (GCM) 10K type strain sequencing project: providing services to taxonomists for standard genome sequencing and annotation.</title>
        <authorList>
            <consortium name="The Broad Institute Genomics Platform"/>
            <consortium name="The Broad Institute Genome Sequencing Center for Infectious Disease"/>
            <person name="Wu L."/>
            <person name="Ma J."/>
        </authorList>
    </citation>
    <scope>NUCLEOTIDE SEQUENCE [LARGE SCALE GENOMIC DNA]</scope>
    <source>
        <strain evidence="8">JCM 15589</strain>
    </source>
</reference>
<dbReference type="EMBL" id="BAAAPM010000009">
    <property type="protein sequence ID" value="GAA1738699.1"/>
    <property type="molecule type" value="Genomic_DNA"/>
</dbReference>
<keyword evidence="3" id="KW-0233">DNA recombination</keyword>
<name>A0ABP4VV92_9MICO</name>
<dbReference type="PROSITE" id="PS51898">
    <property type="entry name" value="TYR_RECOMBINASE"/>
    <property type="match status" value="1"/>
</dbReference>
<feature type="domain" description="Core-binding (CB)" evidence="6">
    <location>
        <begin position="73"/>
        <end position="165"/>
    </location>
</feature>
<dbReference type="InterPro" id="IPR044068">
    <property type="entry name" value="CB"/>
</dbReference>
<dbReference type="Gene3D" id="1.10.150.130">
    <property type="match status" value="1"/>
</dbReference>
<protein>
    <submittedName>
        <fullName evidence="7">Site-specific integrase</fullName>
    </submittedName>
</protein>
<evidence type="ECO:0000256" key="4">
    <source>
        <dbReference type="PROSITE-ProRule" id="PRU01248"/>
    </source>
</evidence>
<comment type="similarity">
    <text evidence="1">Belongs to the 'phage' integrase family.</text>
</comment>
<evidence type="ECO:0000256" key="1">
    <source>
        <dbReference type="ARBA" id="ARBA00008857"/>
    </source>
</evidence>
<sequence>MPRGGFGVVESRRSKTSNRIVSARARYWGPDGKRYSQTFGDKLSAQMWLVEERKLIDRGEWRPPDRRDVVRRLTVAEWATEYVESRSLAPSTYRNYTRMVRVYVEPTLGRQYLHDVTITDVAAWHAQLKADLRKRAKVKGRTNGDGAGEAAQVYKFVSGVFRAAVSAGLIDASPVRITGAGRYRRHRTPVVLTPDEIEALARALPEKYLALADVMAWTGLRVGEVRALRRRDVDVRDPDGAAITVAQNVSQGGRGVGAVVGRPKTEAGSRTIAIPRVVAESLAEHLRTFAQPGRDGLVFPSRTGTVLSEATWRYAWITAREKAGLPDVKTHDLRHTSLTMAARAGATTAELMHRGGHTEARIAMIYQHATAERDRMITKRMVELRRGDELAARRAWKGGEPEGDDSREQH</sequence>
<evidence type="ECO:0000259" key="6">
    <source>
        <dbReference type="PROSITE" id="PS51900"/>
    </source>
</evidence>
<dbReference type="PANTHER" id="PTHR30349">
    <property type="entry name" value="PHAGE INTEGRASE-RELATED"/>
    <property type="match status" value="1"/>
</dbReference>
<dbReference type="PANTHER" id="PTHR30349:SF64">
    <property type="entry name" value="PROPHAGE INTEGRASE INTD-RELATED"/>
    <property type="match status" value="1"/>
</dbReference>
<dbReference type="InterPro" id="IPR058717">
    <property type="entry name" value="Phage_L5_Integrase_N"/>
</dbReference>
<evidence type="ECO:0000313" key="7">
    <source>
        <dbReference type="EMBL" id="GAA1738699.1"/>
    </source>
</evidence>
<organism evidence="7 8">
    <name type="scientific">Isoptericola hypogeus</name>
    <dbReference type="NCBI Taxonomy" id="300179"/>
    <lineage>
        <taxon>Bacteria</taxon>
        <taxon>Bacillati</taxon>
        <taxon>Actinomycetota</taxon>
        <taxon>Actinomycetes</taxon>
        <taxon>Micrococcales</taxon>
        <taxon>Promicromonosporaceae</taxon>
        <taxon>Isoptericola</taxon>
    </lineage>
</organism>
<keyword evidence="2 4" id="KW-0238">DNA-binding</keyword>
<dbReference type="Proteomes" id="UP001501138">
    <property type="component" value="Unassembled WGS sequence"/>
</dbReference>
<dbReference type="InterPro" id="IPR010998">
    <property type="entry name" value="Integrase_recombinase_N"/>
</dbReference>
<dbReference type="RefSeq" id="WP_344250623.1">
    <property type="nucleotide sequence ID" value="NZ_BAAAPM010000009.1"/>
</dbReference>
<gene>
    <name evidence="7" type="ORF">GCM10009809_37430</name>
</gene>
<dbReference type="InterPro" id="IPR050090">
    <property type="entry name" value="Tyrosine_recombinase_XerCD"/>
</dbReference>
<evidence type="ECO:0000313" key="8">
    <source>
        <dbReference type="Proteomes" id="UP001501138"/>
    </source>
</evidence>
<dbReference type="InterPro" id="IPR013762">
    <property type="entry name" value="Integrase-like_cat_sf"/>
</dbReference>
<accession>A0ABP4VV92</accession>
<evidence type="ECO:0000256" key="2">
    <source>
        <dbReference type="ARBA" id="ARBA00023125"/>
    </source>
</evidence>
<dbReference type="CDD" id="cd01189">
    <property type="entry name" value="INT_ICEBs1_C_like"/>
    <property type="match status" value="1"/>
</dbReference>
<dbReference type="InterPro" id="IPR011010">
    <property type="entry name" value="DNA_brk_join_enz"/>
</dbReference>
<dbReference type="SUPFAM" id="SSF56349">
    <property type="entry name" value="DNA breaking-rejoining enzymes"/>
    <property type="match status" value="1"/>
</dbReference>
<dbReference type="InterPro" id="IPR002104">
    <property type="entry name" value="Integrase_catalytic"/>
</dbReference>